<dbReference type="STRING" id="1862672.BO225_07055"/>
<comment type="caution">
    <text evidence="1">The sequence shown here is derived from an EMBL/GenBank/DDBJ whole genome shotgun (WGS) entry which is preliminary data.</text>
</comment>
<dbReference type="InterPro" id="IPR012349">
    <property type="entry name" value="Split_barrel_FMN-bd"/>
</dbReference>
<organism evidence="1 2">
    <name type="scientific">Dubosiella newyorkensis</name>
    <dbReference type="NCBI Taxonomy" id="1862672"/>
    <lineage>
        <taxon>Bacteria</taxon>
        <taxon>Bacillati</taxon>
        <taxon>Bacillota</taxon>
        <taxon>Erysipelotrichia</taxon>
        <taxon>Erysipelotrichales</taxon>
        <taxon>Erysipelotrichaceae</taxon>
        <taxon>Dubosiella</taxon>
    </lineage>
</organism>
<keyword evidence="2" id="KW-1185">Reference proteome</keyword>
<protein>
    <submittedName>
        <fullName evidence="1">Uncharacterized protein</fullName>
    </submittedName>
</protein>
<sequence>MKKRFTNKRDEIHKILERCQILHMGLQDESGYFIQPVSYGFIDRNEEITLFFCSKKEGRKMEVFKYELEVSILIDRLCGYRIDDRHYTPCFESLRAIGRVQEVSGKEKEQALFALLEHCGFQKEEIEFDHILSDPSLGFYKIDLRDVVTKKVL</sequence>
<proteinExistence type="predicted"/>
<name>A0A1U7NM73_9FIRM</name>
<dbReference type="Proteomes" id="UP000186705">
    <property type="component" value="Unassembled WGS sequence"/>
</dbReference>
<evidence type="ECO:0000313" key="1">
    <source>
        <dbReference type="EMBL" id="OLU46231.1"/>
    </source>
</evidence>
<gene>
    <name evidence="1" type="ORF">BO225_07055</name>
</gene>
<reference evidence="1 2" key="1">
    <citation type="submission" date="2016-11" db="EMBL/GenBank/DDBJ databases">
        <title>Description of two novel members of the family Erysipelotrichaceae: Ileibacterium lipovorans gen. nov., sp. nov. and Dubosiella newyorkensis, gen. nov., sp. nov.</title>
        <authorList>
            <person name="Cox L.M."/>
            <person name="Sohn J."/>
            <person name="Tyrrell K.L."/>
            <person name="Citron D.M."/>
            <person name="Lawson P.A."/>
            <person name="Patel N.B."/>
            <person name="Iizumi T."/>
            <person name="Perez-Perez G.I."/>
            <person name="Goldstein E.J."/>
            <person name="Blaser M.J."/>
        </authorList>
    </citation>
    <scope>NUCLEOTIDE SEQUENCE [LARGE SCALE GENOMIC DNA]</scope>
    <source>
        <strain evidence="1 2">NYU-BL-A4</strain>
    </source>
</reference>
<dbReference type="AlphaFoldDB" id="A0A1U7NM73"/>
<dbReference type="SUPFAM" id="SSF50475">
    <property type="entry name" value="FMN-binding split barrel"/>
    <property type="match status" value="1"/>
</dbReference>
<evidence type="ECO:0000313" key="2">
    <source>
        <dbReference type="Proteomes" id="UP000186705"/>
    </source>
</evidence>
<dbReference type="OrthoDB" id="9794935at2"/>
<dbReference type="GeneID" id="78275699"/>
<dbReference type="EMBL" id="MPKA01000067">
    <property type="protein sequence ID" value="OLU46231.1"/>
    <property type="molecule type" value="Genomic_DNA"/>
</dbReference>
<dbReference type="Pfam" id="PF12900">
    <property type="entry name" value="Pyridox_ox_2"/>
    <property type="match status" value="1"/>
</dbReference>
<dbReference type="InterPro" id="IPR024747">
    <property type="entry name" value="Pyridox_Oxase-rel"/>
</dbReference>
<dbReference type="RefSeq" id="WP_076341568.1">
    <property type="nucleotide sequence ID" value="NZ_CAPDDE010000006.1"/>
</dbReference>
<dbReference type="Gene3D" id="2.30.110.10">
    <property type="entry name" value="Electron Transport, Fmn-binding Protein, Chain A"/>
    <property type="match status" value="1"/>
</dbReference>
<accession>A0A1U7NM73</accession>